<dbReference type="EMBL" id="LAZR01019317">
    <property type="protein sequence ID" value="KKL92981.1"/>
    <property type="molecule type" value="Genomic_DNA"/>
</dbReference>
<dbReference type="AlphaFoldDB" id="A0A0F9GQW0"/>
<feature type="transmembrane region" description="Helical" evidence="1">
    <location>
        <begin position="120"/>
        <end position="138"/>
    </location>
</feature>
<name>A0A0F9GQW0_9ZZZZ</name>
<comment type="caution">
    <text evidence="2">The sequence shown here is derived from an EMBL/GenBank/DDBJ whole genome shotgun (WGS) entry which is preliminary data.</text>
</comment>
<evidence type="ECO:0000256" key="1">
    <source>
        <dbReference type="SAM" id="Phobius"/>
    </source>
</evidence>
<keyword evidence="1" id="KW-0812">Transmembrane</keyword>
<organism evidence="2">
    <name type="scientific">marine sediment metagenome</name>
    <dbReference type="NCBI Taxonomy" id="412755"/>
    <lineage>
        <taxon>unclassified sequences</taxon>
        <taxon>metagenomes</taxon>
        <taxon>ecological metagenomes</taxon>
    </lineage>
</organism>
<gene>
    <name evidence="2" type="ORF">LCGC14_1879240</name>
</gene>
<keyword evidence="1" id="KW-0472">Membrane</keyword>
<reference evidence="2" key="1">
    <citation type="journal article" date="2015" name="Nature">
        <title>Complex archaea that bridge the gap between prokaryotes and eukaryotes.</title>
        <authorList>
            <person name="Spang A."/>
            <person name="Saw J.H."/>
            <person name="Jorgensen S.L."/>
            <person name="Zaremba-Niedzwiedzka K."/>
            <person name="Martijn J."/>
            <person name="Lind A.E."/>
            <person name="van Eijk R."/>
            <person name="Schleper C."/>
            <person name="Guy L."/>
            <person name="Ettema T.J."/>
        </authorList>
    </citation>
    <scope>NUCLEOTIDE SEQUENCE</scope>
</reference>
<feature type="transmembrane region" description="Helical" evidence="1">
    <location>
        <begin position="54"/>
        <end position="75"/>
    </location>
</feature>
<evidence type="ECO:0000313" key="2">
    <source>
        <dbReference type="EMBL" id="KKL92981.1"/>
    </source>
</evidence>
<feature type="transmembrane region" description="Helical" evidence="1">
    <location>
        <begin position="6"/>
        <end position="22"/>
    </location>
</feature>
<accession>A0A0F9GQW0</accession>
<keyword evidence="1" id="KW-1133">Transmembrane helix</keyword>
<sequence>LMVIAIILGVFVFSYLIYFIFFKNYNLINRIYNTGINCVKKVYNFISKPISKKWFPTIFFPIIFLLTIYSQTFLIKYGGGEWNLVSIITLILSYLVFILQIFFFLKGILYYELKNNAQNFFLLAIMASASVMVFSLIINNDYWIFLYILQSKFSAFFIFFNLLLIQNTYIKNSKKKNNYLRYLLIIVVLLGVFYSLRKLAYG</sequence>
<feature type="transmembrane region" description="Helical" evidence="1">
    <location>
        <begin position="87"/>
        <end position="108"/>
    </location>
</feature>
<feature type="non-terminal residue" evidence="2">
    <location>
        <position position="1"/>
    </location>
</feature>
<proteinExistence type="predicted"/>
<feature type="transmembrane region" description="Helical" evidence="1">
    <location>
        <begin position="179"/>
        <end position="196"/>
    </location>
</feature>
<protein>
    <submittedName>
        <fullName evidence="2">Uncharacterized protein</fullName>
    </submittedName>
</protein>
<feature type="transmembrane region" description="Helical" evidence="1">
    <location>
        <begin position="144"/>
        <end position="167"/>
    </location>
</feature>